<proteinExistence type="predicted"/>
<feature type="coiled-coil region" evidence="1">
    <location>
        <begin position="12"/>
        <end position="46"/>
    </location>
</feature>
<dbReference type="Gene3D" id="1.20.1280.50">
    <property type="match status" value="1"/>
</dbReference>
<evidence type="ECO:0000256" key="1">
    <source>
        <dbReference type="SAM" id="Coils"/>
    </source>
</evidence>
<gene>
    <name evidence="2" type="ORF">R3P38DRAFT_3277507</name>
</gene>
<dbReference type="EMBL" id="JAWWNJ010000057">
    <property type="protein sequence ID" value="KAK7014409.1"/>
    <property type="molecule type" value="Genomic_DNA"/>
</dbReference>
<dbReference type="Proteomes" id="UP001362999">
    <property type="component" value="Unassembled WGS sequence"/>
</dbReference>
<dbReference type="AlphaFoldDB" id="A0AAW0AMU9"/>
<evidence type="ECO:0000313" key="2">
    <source>
        <dbReference type="EMBL" id="KAK7014409.1"/>
    </source>
</evidence>
<keyword evidence="1" id="KW-0175">Coiled coil</keyword>
<protein>
    <submittedName>
        <fullName evidence="2">F-box domain-containing protein</fullName>
    </submittedName>
</protein>
<accession>A0AAW0AMU9</accession>
<comment type="caution">
    <text evidence="2">The sequence shown here is derived from an EMBL/GenBank/DDBJ whole genome shotgun (WGS) entry which is preliminary data.</text>
</comment>
<organism evidence="2 3">
    <name type="scientific">Favolaschia claudopus</name>
    <dbReference type="NCBI Taxonomy" id="2862362"/>
    <lineage>
        <taxon>Eukaryota</taxon>
        <taxon>Fungi</taxon>
        <taxon>Dikarya</taxon>
        <taxon>Basidiomycota</taxon>
        <taxon>Agaricomycotina</taxon>
        <taxon>Agaricomycetes</taxon>
        <taxon>Agaricomycetidae</taxon>
        <taxon>Agaricales</taxon>
        <taxon>Marasmiineae</taxon>
        <taxon>Mycenaceae</taxon>
        <taxon>Favolaschia</taxon>
    </lineage>
</organism>
<sequence>MLDVMAADRTLATEKDRQIFELRAQIAALTEKLSALLVEKQFIQERLDLYRYPLLTLPSEITSEIFIQFLPPYPETPPLTGLLSPLSLTHICRQWRYIALATPALWRAIEMIFSRSSRQTRIGVEAANSIASLWFQRSGSLPLSIRLFDHKKITLIVSTLLQYRARWEHLEATLEASRLLGVAEGAIPLLRSLSLTFSLTKSAAPVVLEDVPLLRTVTLNHLAGPRISLPWSQLTTLTLRHIHPENCMLILRQASHLVHCTLLLWEHGIPWEEQRDIAIGTDVTVPRLETLCLTAQIDSSLSAELFCSLVTPALVRLQIAEDFLRASGLNVIQTLEAFMSRSGCQLREMEVTSASIPMKAYRDAFPAISIGL</sequence>
<name>A0AAW0AMU9_9AGAR</name>
<keyword evidence="3" id="KW-1185">Reference proteome</keyword>
<reference evidence="2 3" key="1">
    <citation type="journal article" date="2024" name="J Genomics">
        <title>Draft genome sequencing and assembly of Favolaschia claudopus CIRM-BRFM 2984 isolated from oak limbs.</title>
        <authorList>
            <person name="Navarro D."/>
            <person name="Drula E."/>
            <person name="Chaduli D."/>
            <person name="Cazenave R."/>
            <person name="Ahrendt S."/>
            <person name="Wang J."/>
            <person name="Lipzen A."/>
            <person name="Daum C."/>
            <person name="Barry K."/>
            <person name="Grigoriev I.V."/>
            <person name="Favel A."/>
            <person name="Rosso M.N."/>
            <person name="Martin F."/>
        </authorList>
    </citation>
    <scope>NUCLEOTIDE SEQUENCE [LARGE SCALE GENOMIC DNA]</scope>
    <source>
        <strain evidence="2 3">CIRM-BRFM 2984</strain>
    </source>
</reference>
<evidence type="ECO:0000313" key="3">
    <source>
        <dbReference type="Proteomes" id="UP001362999"/>
    </source>
</evidence>